<name>W4JNR1_HETIT</name>
<dbReference type="RefSeq" id="XP_009552637.1">
    <property type="nucleotide sequence ID" value="XM_009554342.1"/>
</dbReference>
<sequence length="76" mass="8516">MASFSMDRCLDSLSVQKCFFLLFVDCERLTMRIYPGSSAKRVRAAPVFVCGQPYRLENGVAFGECLEPLPAATTFR</sequence>
<dbReference type="HOGENOM" id="CLU_2654801_0_0_1"/>
<accession>W4JNR1</accession>
<organism evidence="1 2">
    <name type="scientific">Heterobasidion irregulare (strain TC 32-1)</name>
    <dbReference type="NCBI Taxonomy" id="747525"/>
    <lineage>
        <taxon>Eukaryota</taxon>
        <taxon>Fungi</taxon>
        <taxon>Dikarya</taxon>
        <taxon>Basidiomycota</taxon>
        <taxon>Agaricomycotina</taxon>
        <taxon>Agaricomycetes</taxon>
        <taxon>Russulales</taxon>
        <taxon>Bondarzewiaceae</taxon>
        <taxon>Heterobasidion</taxon>
        <taxon>Heterobasidion annosum species complex</taxon>
    </lineage>
</organism>
<dbReference type="GeneID" id="20673857"/>
<dbReference type="AlphaFoldDB" id="W4JNR1"/>
<evidence type="ECO:0000313" key="2">
    <source>
        <dbReference type="Proteomes" id="UP000030671"/>
    </source>
</evidence>
<dbReference type="KEGG" id="hir:HETIRDRAFT_422931"/>
<dbReference type="EMBL" id="KI925466">
    <property type="protein sequence ID" value="ETW75197.1"/>
    <property type="molecule type" value="Genomic_DNA"/>
</dbReference>
<keyword evidence="2" id="KW-1185">Reference proteome</keyword>
<evidence type="ECO:0000313" key="1">
    <source>
        <dbReference type="EMBL" id="ETW75197.1"/>
    </source>
</evidence>
<dbReference type="InParanoid" id="W4JNR1"/>
<gene>
    <name evidence="1" type="ORF">HETIRDRAFT_422931</name>
</gene>
<dbReference type="Proteomes" id="UP000030671">
    <property type="component" value="Unassembled WGS sequence"/>
</dbReference>
<protein>
    <submittedName>
        <fullName evidence="1">Uncharacterized protein</fullName>
    </submittedName>
</protein>
<reference evidence="1 2" key="1">
    <citation type="journal article" date="2012" name="New Phytol.">
        <title>Insight into trade-off between wood decay and parasitism from the genome of a fungal forest pathogen.</title>
        <authorList>
            <person name="Olson A."/>
            <person name="Aerts A."/>
            <person name="Asiegbu F."/>
            <person name="Belbahri L."/>
            <person name="Bouzid O."/>
            <person name="Broberg A."/>
            <person name="Canback B."/>
            <person name="Coutinho P.M."/>
            <person name="Cullen D."/>
            <person name="Dalman K."/>
            <person name="Deflorio G."/>
            <person name="van Diepen L.T."/>
            <person name="Dunand C."/>
            <person name="Duplessis S."/>
            <person name="Durling M."/>
            <person name="Gonthier P."/>
            <person name="Grimwood J."/>
            <person name="Fossdal C.G."/>
            <person name="Hansson D."/>
            <person name="Henrissat B."/>
            <person name="Hietala A."/>
            <person name="Himmelstrand K."/>
            <person name="Hoffmeister D."/>
            <person name="Hogberg N."/>
            <person name="James T.Y."/>
            <person name="Karlsson M."/>
            <person name="Kohler A."/>
            <person name="Kues U."/>
            <person name="Lee Y.H."/>
            <person name="Lin Y.C."/>
            <person name="Lind M."/>
            <person name="Lindquist E."/>
            <person name="Lombard V."/>
            <person name="Lucas S."/>
            <person name="Lunden K."/>
            <person name="Morin E."/>
            <person name="Murat C."/>
            <person name="Park J."/>
            <person name="Raffaello T."/>
            <person name="Rouze P."/>
            <person name="Salamov A."/>
            <person name="Schmutz J."/>
            <person name="Solheim H."/>
            <person name="Stahlberg J."/>
            <person name="Velez H."/>
            <person name="de Vries R.P."/>
            <person name="Wiebenga A."/>
            <person name="Woodward S."/>
            <person name="Yakovlev I."/>
            <person name="Garbelotto M."/>
            <person name="Martin F."/>
            <person name="Grigoriev I.V."/>
            <person name="Stenlid J."/>
        </authorList>
    </citation>
    <scope>NUCLEOTIDE SEQUENCE [LARGE SCALE GENOMIC DNA]</scope>
    <source>
        <strain evidence="1 2">TC 32-1</strain>
    </source>
</reference>
<proteinExistence type="predicted"/>